<dbReference type="EMBL" id="JAUJYO010000013">
    <property type="protein sequence ID" value="KAK1300813.1"/>
    <property type="molecule type" value="Genomic_DNA"/>
</dbReference>
<evidence type="ECO:0000313" key="2">
    <source>
        <dbReference type="Proteomes" id="UP001180020"/>
    </source>
</evidence>
<accession>A0AAV9DJW0</accession>
<organism evidence="1 2">
    <name type="scientific">Acorus calamus</name>
    <name type="common">Sweet flag</name>
    <dbReference type="NCBI Taxonomy" id="4465"/>
    <lineage>
        <taxon>Eukaryota</taxon>
        <taxon>Viridiplantae</taxon>
        <taxon>Streptophyta</taxon>
        <taxon>Embryophyta</taxon>
        <taxon>Tracheophyta</taxon>
        <taxon>Spermatophyta</taxon>
        <taxon>Magnoliopsida</taxon>
        <taxon>Liliopsida</taxon>
        <taxon>Acoraceae</taxon>
        <taxon>Acorus</taxon>
    </lineage>
</organism>
<evidence type="ECO:0000313" key="1">
    <source>
        <dbReference type="EMBL" id="KAK1300813.1"/>
    </source>
</evidence>
<dbReference type="Proteomes" id="UP001180020">
    <property type="component" value="Unassembled WGS sequence"/>
</dbReference>
<proteinExistence type="predicted"/>
<comment type="caution">
    <text evidence="1">The sequence shown here is derived from an EMBL/GenBank/DDBJ whole genome shotgun (WGS) entry which is preliminary data.</text>
</comment>
<name>A0AAV9DJW0_ACOCL</name>
<gene>
    <name evidence="1" type="ORF">QJS10_CPB13g01399</name>
</gene>
<keyword evidence="2" id="KW-1185">Reference proteome</keyword>
<protein>
    <submittedName>
        <fullName evidence="1">Uncharacterized protein</fullName>
    </submittedName>
</protein>
<reference evidence="1" key="2">
    <citation type="submission" date="2023-06" db="EMBL/GenBank/DDBJ databases">
        <authorList>
            <person name="Ma L."/>
            <person name="Liu K.-W."/>
            <person name="Li Z."/>
            <person name="Hsiao Y.-Y."/>
            <person name="Qi Y."/>
            <person name="Fu T."/>
            <person name="Tang G."/>
            <person name="Zhang D."/>
            <person name="Sun W.-H."/>
            <person name="Liu D.-K."/>
            <person name="Li Y."/>
            <person name="Chen G.-Z."/>
            <person name="Liu X.-D."/>
            <person name="Liao X.-Y."/>
            <person name="Jiang Y.-T."/>
            <person name="Yu X."/>
            <person name="Hao Y."/>
            <person name="Huang J."/>
            <person name="Zhao X.-W."/>
            <person name="Ke S."/>
            <person name="Chen Y.-Y."/>
            <person name="Wu W.-L."/>
            <person name="Hsu J.-L."/>
            <person name="Lin Y.-F."/>
            <person name="Huang M.-D."/>
            <person name="Li C.-Y."/>
            <person name="Huang L."/>
            <person name="Wang Z.-W."/>
            <person name="Zhao X."/>
            <person name="Zhong W.-Y."/>
            <person name="Peng D.-H."/>
            <person name="Ahmad S."/>
            <person name="Lan S."/>
            <person name="Zhang J.-S."/>
            <person name="Tsai W.-C."/>
            <person name="Van De Peer Y."/>
            <person name="Liu Z.-J."/>
        </authorList>
    </citation>
    <scope>NUCLEOTIDE SEQUENCE</scope>
    <source>
        <strain evidence="1">CP</strain>
        <tissue evidence="1">Leaves</tissue>
    </source>
</reference>
<sequence length="112" mass="12989">MPVVASSPVDGIFKGYTFNSHQGRTSGLKDFEKIRNCKFKESFRDSQASRGCPMHSRCAHHRILQRPLLEIFQSPLHLLPSQQQQQCTDNSCDKDLDRRRLFNDPMRHFLGD</sequence>
<reference evidence="1" key="1">
    <citation type="journal article" date="2023" name="Nat. Commun.">
        <title>Diploid and tetraploid genomes of Acorus and the evolution of monocots.</title>
        <authorList>
            <person name="Ma L."/>
            <person name="Liu K.W."/>
            <person name="Li Z."/>
            <person name="Hsiao Y.Y."/>
            <person name="Qi Y."/>
            <person name="Fu T."/>
            <person name="Tang G.D."/>
            <person name="Zhang D."/>
            <person name="Sun W.H."/>
            <person name="Liu D.K."/>
            <person name="Li Y."/>
            <person name="Chen G.Z."/>
            <person name="Liu X.D."/>
            <person name="Liao X.Y."/>
            <person name="Jiang Y.T."/>
            <person name="Yu X."/>
            <person name="Hao Y."/>
            <person name="Huang J."/>
            <person name="Zhao X.W."/>
            <person name="Ke S."/>
            <person name="Chen Y.Y."/>
            <person name="Wu W.L."/>
            <person name="Hsu J.L."/>
            <person name="Lin Y.F."/>
            <person name="Huang M.D."/>
            <person name="Li C.Y."/>
            <person name="Huang L."/>
            <person name="Wang Z.W."/>
            <person name="Zhao X."/>
            <person name="Zhong W.Y."/>
            <person name="Peng D.H."/>
            <person name="Ahmad S."/>
            <person name="Lan S."/>
            <person name="Zhang J.S."/>
            <person name="Tsai W.C."/>
            <person name="Van de Peer Y."/>
            <person name="Liu Z.J."/>
        </authorList>
    </citation>
    <scope>NUCLEOTIDE SEQUENCE</scope>
    <source>
        <strain evidence="1">CP</strain>
    </source>
</reference>
<dbReference type="AlphaFoldDB" id="A0AAV9DJW0"/>